<dbReference type="InterPro" id="IPR036397">
    <property type="entry name" value="RNaseH_sf"/>
</dbReference>
<protein>
    <submittedName>
        <fullName evidence="2">Putative nucleolar protein C2C4.08</fullName>
    </submittedName>
</protein>
<evidence type="ECO:0000313" key="2">
    <source>
        <dbReference type="EMBL" id="PFX21061.1"/>
    </source>
</evidence>
<dbReference type="PANTHER" id="PTHR28083:SF1">
    <property type="entry name" value="GOOD FOR FULL DBP5 ACTIVITY PROTEIN 2"/>
    <property type="match status" value="1"/>
</dbReference>
<organism evidence="2 3">
    <name type="scientific">Stylophora pistillata</name>
    <name type="common">Smooth cauliflower coral</name>
    <dbReference type="NCBI Taxonomy" id="50429"/>
    <lineage>
        <taxon>Eukaryota</taxon>
        <taxon>Metazoa</taxon>
        <taxon>Cnidaria</taxon>
        <taxon>Anthozoa</taxon>
        <taxon>Hexacorallia</taxon>
        <taxon>Scleractinia</taxon>
        <taxon>Astrocoeniina</taxon>
        <taxon>Pocilloporidae</taxon>
        <taxon>Stylophora</taxon>
    </lineage>
</organism>
<feature type="domain" description="Gfd2/YDR514C-like C-terminal" evidence="1">
    <location>
        <begin position="500"/>
        <end position="662"/>
    </location>
</feature>
<dbReference type="InterPro" id="IPR048519">
    <property type="entry name" value="Gfd2/YDR514C-like_C"/>
</dbReference>
<gene>
    <name evidence="2" type="primary">SPAC2C4.08</name>
    <name evidence="2" type="ORF">AWC38_SpisGene14477</name>
</gene>
<accession>A0A2B4RTX7</accession>
<dbReference type="STRING" id="50429.A0A2B4RTX7"/>
<keyword evidence="3" id="KW-1185">Reference proteome</keyword>
<reference evidence="3" key="1">
    <citation type="journal article" date="2017" name="bioRxiv">
        <title>Comparative analysis of the genomes of Stylophora pistillata and Acropora digitifera provides evidence for extensive differences between species of corals.</title>
        <authorList>
            <person name="Voolstra C.R."/>
            <person name="Li Y."/>
            <person name="Liew Y.J."/>
            <person name="Baumgarten S."/>
            <person name="Zoccola D."/>
            <person name="Flot J.-F."/>
            <person name="Tambutte S."/>
            <person name="Allemand D."/>
            <person name="Aranda M."/>
        </authorList>
    </citation>
    <scope>NUCLEOTIDE SEQUENCE [LARGE SCALE GENOMIC DNA]</scope>
</reference>
<feature type="domain" description="Gfd2/YDR514C-like C-terminal" evidence="1">
    <location>
        <begin position="158"/>
        <end position="320"/>
    </location>
</feature>
<dbReference type="OrthoDB" id="5964050at2759"/>
<dbReference type="GO" id="GO:0003676">
    <property type="term" value="F:nucleic acid binding"/>
    <property type="evidence" value="ECO:0007669"/>
    <property type="project" value="InterPro"/>
</dbReference>
<proteinExistence type="predicted"/>
<name>A0A2B4RTX7_STYPI</name>
<dbReference type="EMBL" id="LSMT01000293">
    <property type="protein sequence ID" value="PFX21061.1"/>
    <property type="molecule type" value="Genomic_DNA"/>
</dbReference>
<evidence type="ECO:0000313" key="3">
    <source>
        <dbReference type="Proteomes" id="UP000225706"/>
    </source>
</evidence>
<evidence type="ECO:0000259" key="1">
    <source>
        <dbReference type="Pfam" id="PF21762"/>
    </source>
</evidence>
<dbReference type="GO" id="GO:0005634">
    <property type="term" value="C:nucleus"/>
    <property type="evidence" value="ECO:0007669"/>
    <property type="project" value="TreeGrafter"/>
</dbReference>
<dbReference type="Pfam" id="PF21762">
    <property type="entry name" value="DEDDh_C"/>
    <property type="match status" value="2"/>
</dbReference>
<dbReference type="InterPro" id="IPR040151">
    <property type="entry name" value="Gfd2/YDR514C-like"/>
</dbReference>
<comment type="caution">
    <text evidence="2">The sequence shown here is derived from an EMBL/GenBank/DDBJ whole genome shotgun (WGS) entry which is preliminary data.</text>
</comment>
<sequence length="667" mass="77247">MASRNEKSPGDRRYGRYYKYESIRFEWRKFFEENHPRQRHTAEDFFNNFFRNHRGFQFVIAEIFDGTTHPLVSAEKFADLKNELERKTGQSLPGVSNTSDVKIKEERRSFSDLHSYINYSKSLRVANDRVKVRRREDAEKSVQELRYFLLRKPNARAMAIDIETYENDHSKILEFGFVITSLASPEGDEQAYHFIIKENLHMVNRDYISDNRDRFSFGTSQRMSLAEAAGKFSQHIRDVDVLVTHSGVHDEDYLARNGMSLQGKQMFDTQLLGLALLTDEGNLNVFGLKRLMDDLEISYDEDILHNAGNDAHYTMKVFLALSKKIKRNCTPLMIAFLEFSMGTMANRNVKLPGDRGYGRYHKYESIRIEWTKFFEGNSEQRPIVAGFFKNFHRDHLGFKFVIAEDFDGTTHPLVSAEKYVEIKKELEEKTGQTLPKVSNTSDVKIKEEGRSFPDLQTYVKYIKALKPENDQIKVRRREDAKKSVGELRTFLSSNPNARAMAFDIETYENDHSKILEIGFVITSLASPEGNEETYHFIIKENLHMVNRDYVPDNREKFSFGDSEHMSLAEATKKFSQYIRNVDVLVTHSGGHDKEYLESNGMSLEGKPMFDTQLLGLALLTDENFLNVFGLKRLMGDLKISYDEDILHNAGNDAHYTMQVFLALTKKV</sequence>
<dbReference type="Gene3D" id="3.30.420.10">
    <property type="entry name" value="Ribonuclease H-like superfamily/Ribonuclease H"/>
    <property type="match status" value="2"/>
</dbReference>
<dbReference type="Proteomes" id="UP000225706">
    <property type="component" value="Unassembled WGS sequence"/>
</dbReference>
<dbReference type="AlphaFoldDB" id="A0A2B4RTX7"/>
<dbReference type="InterPro" id="IPR012337">
    <property type="entry name" value="RNaseH-like_sf"/>
</dbReference>
<dbReference type="SUPFAM" id="SSF53098">
    <property type="entry name" value="Ribonuclease H-like"/>
    <property type="match status" value="2"/>
</dbReference>
<dbReference type="PANTHER" id="PTHR28083">
    <property type="entry name" value="GOOD FOR FULL DBP5 ACTIVITY PROTEIN 2"/>
    <property type="match status" value="1"/>
</dbReference>